<comment type="subcellular location">
    <subcellularLocation>
        <location evidence="6">Vacuole membrane</location>
        <topology evidence="6">Peripheral membrane protein</topology>
        <orientation evidence="6">Cytoplasmic side</orientation>
    </subcellularLocation>
</comment>
<keyword evidence="3" id="KW-0813">Transport</keyword>
<evidence type="ECO:0000256" key="3">
    <source>
        <dbReference type="ARBA" id="ARBA00022448"/>
    </source>
</evidence>
<dbReference type="SUPFAM" id="SSF159468">
    <property type="entry name" value="AtpF-like"/>
    <property type="match status" value="1"/>
</dbReference>
<gene>
    <name evidence="10" type="ORF">WICMUC_000335</name>
</gene>
<dbReference type="NCBIfam" id="TIGR01101">
    <property type="entry name" value="V_ATP_synt_F"/>
    <property type="match status" value="1"/>
</dbReference>
<dbReference type="InterPro" id="IPR005772">
    <property type="entry name" value="ATPase_V1-cplx_fsu_euk"/>
</dbReference>
<sequence length="398" mass="41205">MSDNSKRNLIAVIGDEDTITGLLLAGVGEVNAKREKNFFVVGSSTTDEEIDSEFTEFTENRDDIAIVLISQFIAERIRFRIDGYSKTFPTVLEIPSKDHPYDPEKDSVLRRDDEVVSGLDSGSGVSSTILSSFSSSSPSSALFASVVFSSGIASVLTSGLISVSVISGMSSTFASSVLFSRSSLGARSSFVSLMSSNFSFNSSTLPSSLSDSVLFSSSSFGVGFSSSFVKLMSSNFSFNPSTLFSSLSDSILFSSSSFGGRTSSFVNSISSNFSFNSPTLSTPSFDSLVNFSGSSFASSTSSTRPAPSSIVDSAEPSNIGSATGGSIVIGAVFSPSLTSSASMESDAGTDFCSCCSPSCSLDSVSSTSFGLSVSFGCSEVASNSGAGAGFLWNLCCSK</sequence>
<dbReference type="Gene3D" id="3.40.50.10580">
    <property type="entry name" value="ATPase, V1 complex, subunit F"/>
    <property type="match status" value="1"/>
</dbReference>
<dbReference type="PANTHER" id="PTHR13861">
    <property type="entry name" value="VACUOLAR ATP SYNTHASE SUBUNIT F"/>
    <property type="match status" value="1"/>
</dbReference>
<evidence type="ECO:0000313" key="10">
    <source>
        <dbReference type="EMBL" id="KAH3680404.1"/>
    </source>
</evidence>
<keyword evidence="5" id="KW-0406">Ion transport</keyword>
<dbReference type="InterPro" id="IPR008218">
    <property type="entry name" value="ATPase_V1-cplx_f_g_su"/>
</dbReference>
<evidence type="ECO:0000256" key="8">
    <source>
        <dbReference type="ARBA" id="ARBA00030311"/>
    </source>
</evidence>
<dbReference type="Proteomes" id="UP000769528">
    <property type="component" value="Unassembled WGS sequence"/>
</dbReference>
<accession>A0A9P8TIU5</accession>
<dbReference type="OrthoDB" id="10261947at2759"/>
<keyword evidence="11" id="KW-1185">Reference proteome</keyword>
<comment type="caution">
    <text evidence="10">The sequence shown here is derived from an EMBL/GenBank/DDBJ whole genome shotgun (WGS) entry which is preliminary data.</text>
</comment>
<keyword evidence="4" id="KW-0375">Hydrogen ion transport</keyword>
<reference evidence="10" key="1">
    <citation type="journal article" date="2021" name="Open Biol.">
        <title>Shared evolutionary footprints suggest mitochondrial oxidative damage underlies multiple complex I losses in fungi.</title>
        <authorList>
            <person name="Schikora-Tamarit M.A."/>
            <person name="Marcet-Houben M."/>
            <person name="Nosek J."/>
            <person name="Gabaldon T."/>
        </authorList>
    </citation>
    <scope>NUCLEOTIDE SEQUENCE</scope>
    <source>
        <strain evidence="10">CBS6341</strain>
    </source>
</reference>
<evidence type="ECO:0000256" key="9">
    <source>
        <dbReference type="ARBA" id="ARBA00046254"/>
    </source>
</evidence>
<protein>
    <recommendedName>
        <fullName evidence="2">V-type proton ATPase subunit F</fullName>
    </recommendedName>
    <alternativeName>
        <fullName evidence="8">Vacuolar proton pump subunit F</fullName>
    </alternativeName>
</protein>
<reference evidence="10" key="2">
    <citation type="submission" date="2021-01" db="EMBL/GenBank/DDBJ databases">
        <authorList>
            <person name="Schikora-Tamarit M.A."/>
        </authorList>
    </citation>
    <scope>NUCLEOTIDE SEQUENCE</scope>
    <source>
        <strain evidence="10">CBS6341</strain>
    </source>
</reference>
<organism evidence="10 11">
    <name type="scientific">Wickerhamomyces mucosus</name>
    <dbReference type="NCBI Taxonomy" id="1378264"/>
    <lineage>
        <taxon>Eukaryota</taxon>
        <taxon>Fungi</taxon>
        <taxon>Dikarya</taxon>
        <taxon>Ascomycota</taxon>
        <taxon>Saccharomycotina</taxon>
        <taxon>Saccharomycetes</taxon>
        <taxon>Phaffomycetales</taxon>
        <taxon>Wickerhamomycetaceae</taxon>
        <taxon>Wickerhamomyces</taxon>
    </lineage>
</organism>
<dbReference type="GO" id="GO:0033180">
    <property type="term" value="C:proton-transporting V-type ATPase, V1 domain"/>
    <property type="evidence" value="ECO:0007669"/>
    <property type="project" value="InterPro"/>
</dbReference>
<dbReference type="Pfam" id="PF01990">
    <property type="entry name" value="ATP-synt_F"/>
    <property type="match status" value="1"/>
</dbReference>
<dbReference type="InterPro" id="IPR036906">
    <property type="entry name" value="ATPase_V1_fsu_sf"/>
</dbReference>
<comment type="similarity">
    <text evidence="1">Belongs to the V-ATPase F subunit family.</text>
</comment>
<proteinExistence type="inferred from homology"/>
<comment type="function">
    <text evidence="9">Subunit of the V1 complex of vacuolar(H+)-ATPase (V-ATPase), a multisubunit enzyme composed of a peripheral complex (V1) that hydrolyzes ATP and a membrane integral complex (V0) that translocates protons. V-ATPase is responsible for acidifying and maintaining the pH of intracellular compartments.</text>
</comment>
<dbReference type="EMBL" id="JAEUBF010000117">
    <property type="protein sequence ID" value="KAH3680404.1"/>
    <property type="molecule type" value="Genomic_DNA"/>
</dbReference>
<evidence type="ECO:0000256" key="1">
    <source>
        <dbReference type="ARBA" id="ARBA00010148"/>
    </source>
</evidence>
<name>A0A9P8TIU5_9ASCO</name>
<evidence type="ECO:0000256" key="2">
    <source>
        <dbReference type="ARBA" id="ARBA00013430"/>
    </source>
</evidence>
<evidence type="ECO:0000256" key="7">
    <source>
        <dbReference type="ARBA" id="ARBA00029477"/>
    </source>
</evidence>
<comment type="subunit">
    <text evidence="7">V-ATPase is a heteromultimeric enzyme composed of a peripheral catalytic V1 complex (components A to H) attached to an integral membrane V0 proton pore complex (components: a, c, c', c'', d, e, f and VOA1).</text>
</comment>
<evidence type="ECO:0000256" key="6">
    <source>
        <dbReference type="ARBA" id="ARBA00029427"/>
    </source>
</evidence>
<evidence type="ECO:0000256" key="5">
    <source>
        <dbReference type="ARBA" id="ARBA00023065"/>
    </source>
</evidence>
<dbReference type="GO" id="GO:0000329">
    <property type="term" value="C:fungal-type vacuole membrane"/>
    <property type="evidence" value="ECO:0007669"/>
    <property type="project" value="TreeGrafter"/>
</dbReference>
<dbReference type="GO" id="GO:0046961">
    <property type="term" value="F:proton-transporting ATPase activity, rotational mechanism"/>
    <property type="evidence" value="ECO:0007669"/>
    <property type="project" value="InterPro"/>
</dbReference>
<dbReference type="AlphaFoldDB" id="A0A9P8TIU5"/>
<evidence type="ECO:0000256" key="4">
    <source>
        <dbReference type="ARBA" id="ARBA00022781"/>
    </source>
</evidence>
<dbReference type="PANTHER" id="PTHR13861:SF2">
    <property type="entry name" value="V-TYPE PROTON ATPASE SUBUNIT F"/>
    <property type="match status" value="1"/>
</dbReference>
<evidence type="ECO:0000313" key="11">
    <source>
        <dbReference type="Proteomes" id="UP000769528"/>
    </source>
</evidence>